<dbReference type="PANTHER" id="PTHR43479">
    <property type="entry name" value="ACREF/ENVCD OPERON REPRESSOR-RELATED"/>
    <property type="match status" value="1"/>
</dbReference>
<dbReference type="PANTHER" id="PTHR43479:SF11">
    <property type="entry name" value="ACREF_ENVCD OPERON REPRESSOR-RELATED"/>
    <property type="match status" value="1"/>
</dbReference>
<reference evidence="4 5" key="1">
    <citation type="submission" date="2020-02" db="EMBL/GenBank/DDBJ databases">
        <authorList>
            <person name="Zheng R.K."/>
            <person name="Sun C.M."/>
        </authorList>
    </citation>
    <scope>NUCLEOTIDE SEQUENCE [LARGE SCALE GENOMIC DNA]</scope>
    <source>
        <strain evidence="5">zrk13</strain>
    </source>
</reference>
<accession>A0A7L7KN60</accession>
<evidence type="ECO:0000313" key="5">
    <source>
        <dbReference type="Proteomes" id="UP000514720"/>
    </source>
</evidence>
<dbReference type="SUPFAM" id="SSF48498">
    <property type="entry name" value="Tetracyclin repressor-like, C-terminal domain"/>
    <property type="match status" value="1"/>
</dbReference>
<dbReference type="KEGG" id="xcl:G4Z02_00010"/>
<protein>
    <submittedName>
        <fullName evidence="4">TetR/AcrR family transcriptional regulator</fullName>
    </submittedName>
</protein>
<name>A0A7L7KN60_9MOLU</name>
<dbReference type="PROSITE" id="PS50977">
    <property type="entry name" value="HTH_TETR_2"/>
    <property type="match status" value="1"/>
</dbReference>
<dbReference type="SUPFAM" id="SSF46689">
    <property type="entry name" value="Homeodomain-like"/>
    <property type="match status" value="1"/>
</dbReference>
<organism evidence="4 5">
    <name type="scientific">Candidatus Xianfuyuplasma coldseepsis</name>
    <dbReference type="NCBI Taxonomy" id="2782163"/>
    <lineage>
        <taxon>Bacteria</taxon>
        <taxon>Bacillati</taxon>
        <taxon>Mycoplasmatota</taxon>
        <taxon>Mollicutes</taxon>
        <taxon>Candidatus Izemoplasmatales</taxon>
        <taxon>Candidatus Izemoplasmataceae</taxon>
        <taxon>Candidatus Xianfuyuplasma</taxon>
    </lineage>
</organism>
<feature type="domain" description="HTH tetR-type" evidence="3">
    <location>
        <begin position="14"/>
        <end position="74"/>
    </location>
</feature>
<dbReference type="PRINTS" id="PR00455">
    <property type="entry name" value="HTHTETR"/>
</dbReference>
<evidence type="ECO:0000259" key="3">
    <source>
        <dbReference type="PROSITE" id="PS50977"/>
    </source>
</evidence>
<dbReference type="InterPro" id="IPR050624">
    <property type="entry name" value="HTH-type_Tx_Regulator"/>
</dbReference>
<keyword evidence="5" id="KW-1185">Reference proteome</keyword>
<dbReference type="InterPro" id="IPR009057">
    <property type="entry name" value="Homeodomain-like_sf"/>
</dbReference>
<proteinExistence type="predicted"/>
<feature type="DNA-binding region" description="H-T-H motif" evidence="2">
    <location>
        <begin position="37"/>
        <end position="56"/>
    </location>
</feature>
<dbReference type="AlphaFoldDB" id="A0A7L7KN60"/>
<dbReference type="EMBL" id="CP048914">
    <property type="protein sequence ID" value="QMS84190.1"/>
    <property type="molecule type" value="Genomic_DNA"/>
</dbReference>
<dbReference type="Pfam" id="PF00440">
    <property type="entry name" value="TetR_N"/>
    <property type="match status" value="1"/>
</dbReference>
<evidence type="ECO:0000313" key="4">
    <source>
        <dbReference type="EMBL" id="QMS84190.1"/>
    </source>
</evidence>
<dbReference type="GO" id="GO:0003677">
    <property type="term" value="F:DNA binding"/>
    <property type="evidence" value="ECO:0007669"/>
    <property type="project" value="UniProtKB-UniRule"/>
</dbReference>
<dbReference type="Proteomes" id="UP000514720">
    <property type="component" value="Chromosome"/>
</dbReference>
<dbReference type="InterPro" id="IPR036271">
    <property type="entry name" value="Tet_transcr_reg_TetR-rel_C_sf"/>
</dbReference>
<sequence length="199" mass="23127">MEPEIKIPRTRNGKATFQLIIDTTIDLFYKQGYFNTTITDITQKAGIAAGTFYLYFPNKLSLYKYILMEFQHEIRQQIAIKVSAVEGRFEKEKAGIKTFIRYALQNPHAYNIIWESLYIDKQLFIDYYDGFAKRYERGLKQSIKDGEMHDVNTELVSYIFMGVSNFVGLKILLNLGNNNDDVDAIVDEVMDIIRTGIFK</sequence>
<evidence type="ECO:0000256" key="2">
    <source>
        <dbReference type="PROSITE-ProRule" id="PRU00335"/>
    </source>
</evidence>
<evidence type="ECO:0000256" key="1">
    <source>
        <dbReference type="ARBA" id="ARBA00023125"/>
    </source>
</evidence>
<dbReference type="PROSITE" id="PS01081">
    <property type="entry name" value="HTH_TETR_1"/>
    <property type="match status" value="1"/>
</dbReference>
<dbReference type="InterPro" id="IPR023772">
    <property type="entry name" value="DNA-bd_HTH_TetR-type_CS"/>
</dbReference>
<dbReference type="InterPro" id="IPR001647">
    <property type="entry name" value="HTH_TetR"/>
</dbReference>
<dbReference type="RefSeq" id="WP_258877802.1">
    <property type="nucleotide sequence ID" value="NZ_CP048914.1"/>
</dbReference>
<dbReference type="Gene3D" id="1.10.357.10">
    <property type="entry name" value="Tetracycline Repressor, domain 2"/>
    <property type="match status" value="1"/>
</dbReference>
<gene>
    <name evidence="4" type="ORF">G4Z02_00010</name>
</gene>
<keyword evidence="1 2" id="KW-0238">DNA-binding</keyword>